<dbReference type="PANTHER" id="PTHR34861">
    <property type="match status" value="1"/>
</dbReference>
<dbReference type="AlphaFoldDB" id="A0A9P9DQF9"/>
<gene>
    <name evidence="2" type="ORF">EDB81DRAFT_847418</name>
</gene>
<reference evidence="2" key="1">
    <citation type="journal article" date="2021" name="Nat. Commun.">
        <title>Genetic determinants of endophytism in the Arabidopsis root mycobiome.</title>
        <authorList>
            <person name="Mesny F."/>
            <person name="Miyauchi S."/>
            <person name="Thiergart T."/>
            <person name="Pickel B."/>
            <person name="Atanasova L."/>
            <person name="Karlsson M."/>
            <person name="Huettel B."/>
            <person name="Barry K.W."/>
            <person name="Haridas S."/>
            <person name="Chen C."/>
            <person name="Bauer D."/>
            <person name="Andreopoulos W."/>
            <person name="Pangilinan J."/>
            <person name="LaButti K."/>
            <person name="Riley R."/>
            <person name="Lipzen A."/>
            <person name="Clum A."/>
            <person name="Drula E."/>
            <person name="Henrissat B."/>
            <person name="Kohler A."/>
            <person name="Grigoriev I.V."/>
            <person name="Martin F.M."/>
            <person name="Hacquard S."/>
        </authorList>
    </citation>
    <scope>NUCLEOTIDE SEQUENCE</scope>
    <source>
        <strain evidence="2">MPI-CAGE-AT-0147</strain>
    </source>
</reference>
<dbReference type="GO" id="GO:0004061">
    <property type="term" value="F:arylformamidase activity"/>
    <property type="evidence" value="ECO:0007669"/>
    <property type="project" value="InterPro"/>
</dbReference>
<dbReference type="PANTHER" id="PTHR34861:SF11">
    <property type="entry name" value="CYCLASE"/>
    <property type="match status" value="1"/>
</dbReference>
<proteinExistence type="inferred from homology"/>
<organism evidence="2 3">
    <name type="scientific">Dactylonectria macrodidyma</name>
    <dbReference type="NCBI Taxonomy" id="307937"/>
    <lineage>
        <taxon>Eukaryota</taxon>
        <taxon>Fungi</taxon>
        <taxon>Dikarya</taxon>
        <taxon>Ascomycota</taxon>
        <taxon>Pezizomycotina</taxon>
        <taxon>Sordariomycetes</taxon>
        <taxon>Hypocreomycetidae</taxon>
        <taxon>Hypocreales</taxon>
        <taxon>Nectriaceae</taxon>
        <taxon>Dactylonectria</taxon>
    </lineage>
</organism>
<evidence type="ECO:0000256" key="1">
    <source>
        <dbReference type="ARBA" id="ARBA00007865"/>
    </source>
</evidence>
<evidence type="ECO:0008006" key="4">
    <source>
        <dbReference type="Google" id="ProtNLM"/>
    </source>
</evidence>
<name>A0A9P9DQF9_9HYPO</name>
<dbReference type="Gene3D" id="3.50.30.50">
    <property type="entry name" value="Putative cyclase"/>
    <property type="match status" value="1"/>
</dbReference>
<dbReference type="EMBL" id="JAGMUV010000023">
    <property type="protein sequence ID" value="KAH7123134.1"/>
    <property type="molecule type" value="Genomic_DNA"/>
</dbReference>
<dbReference type="OrthoDB" id="5396at2759"/>
<dbReference type="Proteomes" id="UP000738349">
    <property type="component" value="Unassembled WGS sequence"/>
</dbReference>
<dbReference type="InterPro" id="IPR037175">
    <property type="entry name" value="KFase_sf"/>
</dbReference>
<dbReference type="SUPFAM" id="SSF102198">
    <property type="entry name" value="Putative cyclase"/>
    <property type="match status" value="1"/>
</dbReference>
<dbReference type="GO" id="GO:0019441">
    <property type="term" value="P:L-tryptophan catabolic process to kynurenine"/>
    <property type="evidence" value="ECO:0007669"/>
    <property type="project" value="InterPro"/>
</dbReference>
<evidence type="ECO:0000313" key="3">
    <source>
        <dbReference type="Proteomes" id="UP000738349"/>
    </source>
</evidence>
<sequence length="337" mass="37967">MAENTDRYPRFEDLPLRQGDPPFSSWGLWGVDDHVGTINHLTPEVVREAAKEIISGKRFSLNWPLNTPTTPGFQRSSPGELFKHELCRLNPQVLVFDDKVSFNTQVSTQIDGLRHFAYQDSRLFYNGHNEQSILAPGSTVLGTHHWHSKGGLVGRGVLIDFWSYAQRHKDKDYNPCATPSQGISFDDIMACFHEQQQLSTTDLVLHKGDMILFRMGYTKQYERLTPEEERDLSTRSIPETCGISQDERMLKFLWDHRVSLVGSDTPAWEKLPPVSGASFLYHEVLIAGWGCPVGELLVLDELAEACLENRKWTFFLSSAPLNVPGGVASPANIIAIL</sequence>
<comment type="similarity">
    <text evidence="1">Belongs to the Cyclase 1 superfamily.</text>
</comment>
<dbReference type="InterPro" id="IPR007325">
    <property type="entry name" value="KFase/CYL"/>
</dbReference>
<evidence type="ECO:0000313" key="2">
    <source>
        <dbReference type="EMBL" id="KAH7123134.1"/>
    </source>
</evidence>
<comment type="caution">
    <text evidence="2">The sequence shown here is derived from an EMBL/GenBank/DDBJ whole genome shotgun (WGS) entry which is preliminary data.</text>
</comment>
<dbReference type="Pfam" id="PF04199">
    <property type="entry name" value="Cyclase"/>
    <property type="match status" value="1"/>
</dbReference>
<accession>A0A9P9DQF9</accession>
<keyword evidence="3" id="KW-1185">Reference proteome</keyword>
<protein>
    <recommendedName>
        <fullName evidence="4">Cyclase</fullName>
    </recommendedName>
</protein>